<gene>
    <name evidence="1" type="ORF">HNQ36_004016</name>
</gene>
<name>A0A840NBF5_9BRAD</name>
<evidence type="ECO:0000313" key="1">
    <source>
        <dbReference type="EMBL" id="MBB5054016.1"/>
    </source>
</evidence>
<evidence type="ECO:0000313" key="2">
    <source>
        <dbReference type="Proteomes" id="UP000521227"/>
    </source>
</evidence>
<comment type="caution">
    <text evidence="1">The sequence shown here is derived from an EMBL/GenBank/DDBJ whole genome shotgun (WGS) entry which is preliminary data.</text>
</comment>
<dbReference type="RefSeq" id="WP_210312105.1">
    <property type="nucleotide sequence ID" value="NZ_JACHIJ010000005.1"/>
</dbReference>
<organism evidence="1 2">
    <name type="scientific">Afipia massiliensis</name>
    <dbReference type="NCBI Taxonomy" id="211460"/>
    <lineage>
        <taxon>Bacteria</taxon>
        <taxon>Pseudomonadati</taxon>
        <taxon>Pseudomonadota</taxon>
        <taxon>Alphaproteobacteria</taxon>
        <taxon>Hyphomicrobiales</taxon>
        <taxon>Nitrobacteraceae</taxon>
        <taxon>Afipia</taxon>
    </lineage>
</organism>
<reference evidence="1 2" key="1">
    <citation type="submission" date="2020-08" db="EMBL/GenBank/DDBJ databases">
        <title>Genomic Encyclopedia of Type Strains, Phase IV (KMG-IV): sequencing the most valuable type-strain genomes for metagenomic binning, comparative biology and taxonomic classification.</title>
        <authorList>
            <person name="Goeker M."/>
        </authorList>
    </citation>
    <scope>NUCLEOTIDE SEQUENCE [LARGE SCALE GENOMIC DNA]</scope>
    <source>
        <strain evidence="1 2">DSM 17498</strain>
    </source>
</reference>
<accession>A0A840NBF5</accession>
<proteinExistence type="predicted"/>
<dbReference type="Proteomes" id="UP000521227">
    <property type="component" value="Unassembled WGS sequence"/>
</dbReference>
<protein>
    <submittedName>
        <fullName evidence="1">Uncharacterized protein</fullName>
    </submittedName>
</protein>
<dbReference type="AlphaFoldDB" id="A0A840NBF5"/>
<dbReference type="EMBL" id="JACHIJ010000005">
    <property type="protein sequence ID" value="MBB5054016.1"/>
    <property type="molecule type" value="Genomic_DNA"/>
</dbReference>
<sequence>MLVASNLKDFDFAALAALGVKVQTPDDFLPDLFDANPALNGKLPAGETR</sequence>